<dbReference type="STRING" id="1827387.A4S15_07470"/>
<sequence>MKQASKLFDGIRVKPERDRTRRLGEPACEHPGCALKGEFKAPKGRDHEGQYWRFCLIHVKEYNARYNYFNGMSDDAVASFQKSAIVGHRPTWTMGVKGFTRGDDAHAEKVDDNGDPFELFARSGVKRPAGPKIAVKEGPRVSEAERRAFEKLNLEPGAKAAEIKARYKGLVKRFHPDANGGDRTTEDRFRDIVQAYALLKSAGYCS</sequence>
<keyword evidence="1" id="KW-0143">Chaperone</keyword>
<dbReference type="EMBL" id="LWDL01000012">
    <property type="protein sequence ID" value="OQW52656.1"/>
    <property type="molecule type" value="Genomic_DNA"/>
</dbReference>
<accession>A0A1W9HYW0</accession>
<evidence type="ECO:0000256" key="1">
    <source>
        <dbReference type="ARBA" id="ARBA00023186"/>
    </source>
</evidence>
<dbReference type="Gene3D" id="1.10.287.110">
    <property type="entry name" value="DnaJ domain"/>
    <property type="match status" value="1"/>
</dbReference>
<organism evidence="3 4">
    <name type="scientific">Candidatus Raskinella chloraquaticus</name>
    <dbReference type="NCBI Taxonomy" id="1951219"/>
    <lineage>
        <taxon>Bacteria</taxon>
        <taxon>Pseudomonadati</taxon>
        <taxon>Pseudomonadota</taxon>
        <taxon>Alphaproteobacteria</taxon>
        <taxon>Hyphomicrobiales</taxon>
        <taxon>Phreatobacteraceae</taxon>
        <taxon>Candidatus Raskinella</taxon>
    </lineage>
</organism>
<comment type="caution">
    <text evidence="3">The sequence shown here is derived from an EMBL/GenBank/DDBJ whole genome shotgun (WGS) entry which is preliminary data.</text>
</comment>
<dbReference type="PANTHER" id="PTHR44145">
    <property type="entry name" value="DNAJ HOMOLOG SUBFAMILY A MEMBER 3, MITOCHONDRIAL"/>
    <property type="match status" value="1"/>
</dbReference>
<dbReference type="InterPro" id="IPR051938">
    <property type="entry name" value="Apopto_cytoskel_mod"/>
</dbReference>
<dbReference type="Proteomes" id="UP000192872">
    <property type="component" value="Unassembled WGS sequence"/>
</dbReference>
<dbReference type="CDD" id="cd06257">
    <property type="entry name" value="DnaJ"/>
    <property type="match status" value="1"/>
</dbReference>
<evidence type="ECO:0000259" key="2">
    <source>
        <dbReference type="PROSITE" id="PS50076"/>
    </source>
</evidence>
<feature type="domain" description="J" evidence="2">
    <location>
        <begin position="147"/>
        <end position="204"/>
    </location>
</feature>
<name>A0A1W9HYW0_9HYPH</name>
<dbReference type="PROSITE" id="PS50076">
    <property type="entry name" value="DNAJ_2"/>
    <property type="match status" value="1"/>
</dbReference>
<dbReference type="RefSeq" id="WP_376800403.1">
    <property type="nucleotide sequence ID" value="NZ_DBNB01000037.1"/>
</dbReference>
<gene>
    <name evidence="3" type="ORF">A4S15_07470</name>
</gene>
<reference evidence="3 4" key="1">
    <citation type="journal article" date="2017" name="Water Res.">
        <title>Comammox in drinking water systems.</title>
        <authorList>
            <person name="Wang Y."/>
            <person name="Ma L."/>
            <person name="Mao Y."/>
            <person name="Jiang X."/>
            <person name="Xia Y."/>
            <person name="Yu K."/>
            <person name="Li B."/>
            <person name="Zhang T."/>
        </authorList>
    </citation>
    <scope>NUCLEOTIDE SEQUENCE [LARGE SCALE GENOMIC DNA]</scope>
    <source>
        <strain evidence="3">SG_bin8</strain>
    </source>
</reference>
<dbReference type="SMART" id="SM00271">
    <property type="entry name" value="DnaJ"/>
    <property type="match status" value="1"/>
</dbReference>
<dbReference type="PRINTS" id="PR00625">
    <property type="entry name" value="JDOMAIN"/>
</dbReference>
<proteinExistence type="predicted"/>
<dbReference type="SUPFAM" id="SSF46565">
    <property type="entry name" value="Chaperone J-domain"/>
    <property type="match status" value="1"/>
</dbReference>
<evidence type="ECO:0000313" key="3">
    <source>
        <dbReference type="EMBL" id="OQW52656.1"/>
    </source>
</evidence>
<dbReference type="InterPro" id="IPR001623">
    <property type="entry name" value="DnaJ_domain"/>
</dbReference>
<dbReference type="Pfam" id="PF00226">
    <property type="entry name" value="DnaJ"/>
    <property type="match status" value="1"/>
</dbReference>
<dbReference type="InterPro" id="IPR036869">
    <property type="entry name" value="J_dom_sf"/>
</dbReference>
<dbReference type="AlphaFoldDB" id="A0A1W9HYW0"/>
<evidence type="ECO:0000313" key="4">
    <source>
        <dbReference type="Proteomes" id="UP000192872"/>
    </source>
</evidence>
<protein>
    <submittedName>
        <fullName evidence="3">Molecular chaperone DnaJ</fullName>
    </submittedName>
</protein>
<dbReference type="PANTHER" id="PTHR44145:SF3">
    <property type="entry name" value="DNAJ HOMOLOG SUBFAMILY A MEMBER 3, MITOCHONDRIAL"/>
    <property type="match status" value="1"/>
</dbReference>